<feature type="transmembrane region" description="Helical" evidence="1">
    <location>
        <begin position="101"/>
        <end position="119"/>
    </location>
</feature>
<reference evidence="2 3" key="1">
    <citation type="submission" date="2019-08" db="EMBL/GenBank/DDBJ databases">
        <title>In-depth cultivation of the pig gut microbiome towards novel bacterial diversity and tailored functional studies.</title>
        <authorList>
            <person name="Wylensek D."/>
            <person name="Hitch T.C.A."/>
            <person name="Clavel T."/>
        </authorList>
    </citation>
    <scope>NUCLEOTIDE SEQUENCE [LARGE SCALE GENOMIC DNA]</scope>
    <source>
        <strain evidence="2 3">WCA-383-APC-5B</strain>
    </source>
</reference>
<dbReference type="RefSeq" id="WP_154531796.1">
    <property type="nucleotide sequence ID" value="NZ_VULX01000017.1"/>
</dbReference>
<accession>A0A7X2MZH5</accession>
<name>A0A7X2MZH5_9CLOT</name>
<dbReference type="Proteomes" id="UP000460287">
    <property type="component" value="Unassembled WGS sequence"/>
</dbReference>
<dbReference type="Pfam" id="PF05857">
    <property type="entry name" value="TraX"/>
    <property type="match status" value="1"/>
</dbReference>
<feature type="transmembrane region" description="Helical" evidence="1">
    <location>
        <begin position="220"/>
        <end position="239"/>
    </location>
</feature>
<comment type="caution">
    <text evidence="2">The sequence shown here is derived from an EMBL/GenBank/DDBJ whole genome shotgun (WGS) entry which is preliminary data.</text>
</comment>
<organism evidence="2 3">
    <name type="scientific">Inconstantimicrobium porci</name>
    <dbReference type="NCBI Taxonomy" id="2652291"/>
    <lineage>
        <taxon>Bacteria</taxon>
        <taxon>Bacillati</taxon>
        <taxon>Bacillota</taxon>
        <taxon>Clostridia</taxon>
        <taxon>Eubacteriales</taxon>
        <taxon>Clostridiaceae</taxon>
        <taxon>Inconstantimicrobium</taxon>
    </lineage>
</organism>
<evidence type="ECO:0000313" key="3">
    <source>
        <dbReference type="Proteomes" id="UP000460287"/>
    </source>
</evidence>
<protein>
    <submittedName>
        <fullName evidence="2">Protein TraX</fullName>
    </submittedName>
</protein>
<evidence type="ECO:0000256" key="1">
    <source>
        <dbReference type="SAM" id="Phobius"/>
    </source>
</evidence>
<dbReference type="InterPro" id="IPR008875">
    <property type="entry name" value="TraX"/>
</dbReference>
<keyword evidence="1" id="KW-0472">Membrane</keyword>
<gene>
    <name evidence="2" type="ORF">FYJ33_10900</name>
</gene>
<feature type="transmembrane region" description="Helical" evidence="1">
    <location>
        <begin position="34"/>
        <end position="56"/>
    </location>
</feature>
<feature type="transmembrane region" description="Helical" evidence="1">
    <location>
        <begin position="192"/>
        <end position="208"/>
    </location>
</feature>
<dbReference type="AlphaFoldDB" id="A0A7X2MZH5"/>
<keyword evidence="1" id="KW-0812">Transmembrane</keyword>
<feature type="transmembrane region" description="Helical" evidence="1">
    <location>
        <begin position="131"/>
        <end position="155"/>
    </location>
</feature>
<sequence>MKKCLNRNTLKYIAIIAMLLDHIAMLLFTKNSNIALYSTFRFIGRLTAPIMCYFIAEGFYYTHSRKKYGERLALFAVISQFAYTFAHHKTILTSNLFTDLNVIYTLFIGFLVLVCYEKISNPILKWTSTVLLIMLSGMGDWGIIAPVFILVFYAFRDNIQAKLICFTLASGFEVLSNIIFMISKHRPWYGEIWQAGIFLIIPLLLMYNGKKGKSSAFNKWFFYIFYPLHLLVLGLIEIYV</sequence>
<keyword evidence="3" id="KW-1185">Reference proteome</keyword>
<keyword evidence="1" id="KW-1133">Transmembrane helix</keyword>
<feature type="transmembrane region" description="Helical" evidence="1">
    <location>
        <begin position="161"/>
        <end position="180"/>
    </location>
</feature>
<feature type="transmembrane region" description="Helical" evidence="1">
    <location>
        <begin position="12"/>
        <end position="28"/>
    </location>
</feature>
<proteinExistence type="predicted"/>
<dbReference type="EMBL" id="VULX01000017">
    <property type="protein sequence ID" value="MSR91898.1"/>
    <property type="molecule type" value="Genomic_DNA"/>
</dbReference>
<evidence type="ECO:0000313" key="2">
    <source>
        <dbReference type="EMBL" id="MSR91898.1"/>
    </source>
</evidence>